<evidence type="ECO:0000256" key="1">
    <source>
        <dbReference type="SAM" id="Phobius"/>
    </source>
</evidence>
<reference evidence="2" key="1">
    <citation type="submission" date="2022-12" db="EMBL/GenBank/DDBJ databases">
        <title>Reference genome sequencing for broad-spectrum identification of bacterial and archaeal isolates by mass spectrometry.</title>
        <authorList>
            <person name="Sekiguchi Y."/>
            <person name="Tourlousse D.M."/>
        </authorList>
    </citation>
    <scope>NUCLEOTIDE SEQUENCE</scope>
    <source>
        <strain evidence="2">H2</strain>
    </source>
</reference>
<keyword evidence="1" id="KW-0472">Membrane</keyword>
<name>A0A9W6LBX4_9BACT</name>
<comment type="caution">
    <text evidence="2">The sequence shown here is derived from an EMBL/GenBank/DDBJ whole genome shotgun (WGS) entry which is preliminary data.</text>
</comment>
<keyword evidence="3" id="KW-1185">Reference proteome</keyword>
<dbReference type="EMBL" id="BSDS01000001">
    <property type="protein sequence ID" value="GLI36916.1"/>
    <property type="molecule type" value="Genomic_DNA"/>
</dbReference>
<keyword evidence="1" id="KW-0812">Transmembrane</keyword>
<proteinExistence type="predicted"/>
<organism evidence="2 3">
    <name type="scientific">Geobacter hydrogenophilus</name>
    <dbReference type="NCBI Taxonomy" id="40983"/>
    <lineage>
        <taxon>Bacteria</taxon>
        <taxon>Pseudomonadati</taxon>
        <taxon>Thermodesulfobacteriota</taxon>
        <taxon>Desulfuromonadia</taxon>
        <taxon>Geobacterales</taxon>
        <taxon>Geobacteraceae</taxon>
        <taxon>Geobacter</taxon>
    </lineage>
</organism>
<feature type="transmembrane region" description="Helical" evidence="1">
    <location>
        <begin position="12"/>
        <end position="33"/>
    </location>
</feature>
<dbReference type="AlphaFoldDB" id="A0A9W6LBX4"/>
<accession>A0A9W6LBX4</accession>
<dbReference type="RefSeq" id="WP_281874349.1">
    <property type="nucleotide sequence ID" value="NZ_BSDS01000001.1"/>
</dbReference>
<keyword evidence="1" id="KW-1133">Transmembrane helix</keyword>
<gene>
    <name evidence="2" type="ORF">GHYDROH2_04170</name>
</gene>
<dbReference type="Proteomes" id="UP001144352">
    <property type="component" value="Unassembled WGS sequence"/>
</dbReference>
<protein>
    <recommendedName>
        <fullName evidence="4">PH domain-containing protein</fullName>
    </recommendedName>
</protein>
<evidence type="ECO:0000313" key="2">
    <source>
        <dbReference type="EMBL" id="GLI36916.1"/>
    </source>
</evidence>
<evidence type="ECO:0000313" key="3">
    <source>
        <dbReference type="Proteomes" id="UP001144352"/>
    </source>
</evidence>
<sequence length="134" mass="14974">MDDETKEFNTSTGLKVVLAALFLFSIILAFPPYTGRHATVLMLPIILPMFWYFLLITAYKVEVTGRGSVSFWSVTKRRKIAATDISEIRDGLIVIKIVTSTGAIRVTNLINNPESLTSELVKLNPHIVSKAYSR</sequence>
<evidence type="ECO:0008006" key="4">
    <source>
        <dbReference type="Google" id="ProtNLM"/>
    </source>
</evidence>
<feature type="transmembrane region" description="Helical" evidence="1">
    <location>
        <begin position="39"/>
        <end position="59"/>
    </location>
</feature>